<feature type="domain" description="DUF7078" evidence="8">
    <location>
        <begin position="986"/>
        <end position="1072"/>
    </location>
</feature>
<evidence type="ECO:0000256" key="1">
    <source>
        <dbReference type="ARBA" id="ARBA00004555"/>
    </source>
</evidence>
<dbReference type="Pfam" id="PF23036">
    <property type="entry name" value="TRAPPC10_1st"/>
    <property type="match status" value="1"/>
</dbReference>
<evidence type="ECO:0000259" key="5">
    <source>
        <dbReference type="Pfam" id="PF23036"/>
    </source>
</evidence>
<evidence type="ECO:0000259" key="9">
    <source>
        <dbReference type="Pfam" id="PF24967"/>
    </source>
</evidence>
<dbReference type="PANTHER" id="PTHR13251:SF3">
    <property type="entry name" value="TRAFFICKING PROTEIN PARTICLE COMPLEX SUBUNIT 10"/>
    <property type="match status" value="1"/>
</dbReference>
<sequence length="1244" mass="140718">MSLEDPGLQNPVSVGYYDPFGLYPAVKEDFESKFPLTNLHWKYHPLKPVKSIPSLPIQLVEEVPHSSRKTKQPTVYDNVYLRLVFVKADNLETYRSQVRPLIQAWLGDLVAGREVSWAIVLISSGIYKEKSSTLMKKSVYEKLLADFSKNGKHQVLHPSDDLDEVSEEEEFVFRIGDKYNSDIEKLETFNHITTEFKGLILRTFDRRYNAYNEELDKMKESNGNDPELLIRELFYKLKLVDIVGDMRFLDESLDLYEDISEALKESSQSVSHAFERTTSNFFESVESQNFNPEKTVLSRELLGQFNKYLTEGKSINLLQTNFSIFLGASILLQSLANSAPTLSLSSIYISHLFQKVINFINEVSGSRSNDAQILEWSCSLIDFYLDLPVTHKLVQLSSNNEDNGVTSSAGIFEYMGELRLLKRGLAGHLASLKGFEPPEIGFLLEEISLDDSNGSTQPKKEEHVFKDKALEQILQSQESYDTFYEGLTLAAIQDFAKCERKKTIDLLSVDLAVLHYRKGNFQQAYEVLLTSYEYFIENGWNFMGGMLLEIYINCLEKLDTKDNMHVLDTNIKLLSTLKHENSRIGGINKYDIVKTAKQRKQLLEHIYDIASQVSDIVSIPLEILFGSTVDPYIETSKEKPGAYVLELDIKNHLGIELDLNALTLEMEELSSSSPKTIVFSAENIKLTPGPRQKVCLSTNDFKNAFFKPTRLTYKPCENLIFDQSFSESDTTESVLANETVVHTKSNNEILQQGSDPVNSLGISVPVPEPVDSSEGALYMYGDPSSLSAKFRVPAKIELNASEIEFVINPGKEAVKNVKVDITPVDIGVELIGSLDHFEEESLDAGQALTKKIPYKYFGDRKVLQFAAVVTYSIGEEEHTYSLQDDVDNNLKISISVQDIFREKSIYSKFQIGCAQSRTPIRIVDSDFQCNNEKYAVASSTCDINESNTQLAFGEQPAFMFYRITPKQGKVSSSDTLDLTITFSNLQSECEAVIINLQNEFFDSFELQRYSTLFTELVGRLQFDLNSYAINNEIHIKNAEDVRSLFWESINRHIRSEKDIAELVCCIDGILKKVIPVENVNYVRQQLYIPVAVPILDILHNVEFNYGKKVQHLVGEPIEMKLQITSSMKWSEEEDAPQEVLASSSPAGKATQKQQMFQFIVHHEDNWLLSGLKKHAFSVSGANSRAEFDLTLIPLNVGKLPLPRVTIKPVDQNGSLNRTSTDTVHENGLETVLVVPELQSITFSF</sequence>
<dbReference type="GO" id="GO:0006891">
    <property type="term" value="P:intra-Golgi vesicle-mediated transport"/>
    <property type="evidence" value="ECO:0007669"/>
    <property type="project" value="TreeGrafter"/>
</dbReference>
<dbReference type="Pfam" id="PF23285">
    <property type="entry name" value="DUF7078"/>
    <property type="match status" value="1"/>
</dbReference>
<dbReference type="GeneID" id="37009773"/>
<dbReference type="Pfam" id="PF23274">
    <property type="entry name" value="DUF7077"/>
    <property type="match status" value="1"/>
</dbReference>
<dbReference type="Pfam" id="PF24967">
    <property type="entry name" value="NTS_TR130"/>
    <property type="match status" value="1"/>
</dbReference>
<dbReference type="AlphaFoldDB" id="A0A2V1ASX1"/>
<evidence type="ECO:0008006" key="12">
    <source>
        <dbReference type="Google" id="ProtNLM"/>
    </source>
</evidence>
<name>A0A2V1ASX1_9ASCO</name>
<evidence type="ECO:0000313" key="10">
    <source>
        <dbReference type="EMBL" id="PVH20928.1"/>
    </source>
</evidence>
<dbReference type="InterPro" id="IPR055506">
    <property type="entry name" value="DUF7078"/>
</dbReference>
<dbReference type="Pfam" id="PF12584">
    <property type="entry name" value="TRAPPC10"/>
    <property type="match status" value="1"/>
</dbReference>
<comment type="caution">
    <text evidence="10">The sequence shown here is derived from an EMBL/GenBank/DDBJ whole genome shotgun (WGS) entry which is preliminary data.</text>
</comment>
<dbReference type="InterPro" id="IPR055504">
    <property type="entry name" value="DUF7076"/>
</dbReference>
<dbReference type="InterPro" id="IPR056916">
    <property type="entry name" value="NTS_TR130"/>
</dbReference>
<keyword evidence="2" id="KW-0813">Transport</keyword>
<dbReference type="InterPro" id="IPR055505">
    <property type="entry name" value="DUF7077"/>
</dbReference>
<organism evidence="10 11">
    <name type="scientific">Candidozyma haemuli</name>
    <dbReference type="NCBI Taxonomy" id="45357"/>
    <lineage>
        <taxon>Eukaryota</taxon>
        <taxon>Fungi</taxon>
        <taxon>Dikarya</taxon>
        <taxon>Ascomycota</taxon>
        <taxon>Saccharomycotina</taxon>
        <taxon>Pichiomycetes</taxon>
        <taxon>Metschnikowiaceae</taxon>
        <taxon>Candidozyma</taxon>
    </lineage>
</organism>
<feature type="domain" description="DUF7077" evidence="7">
    <location>
        <begin position="783"/>
        <end position="887"/>
    </location>
</feature>
<dbReference type="GO" id="GO:1990071">
    <property type="term" value="C:TRAPPII protein complex"/>
    <property type="evidence" value="ECO:0007669"/>
    <property type="project" value="InterPro"/>
</dbReference>
<protein>
    <recommendedName>
        <fullName evidence="12">Trafficking protein particle complex subunit 11 domain-containing protein</fullName>
    </recommendedName>
</protein>
<dbReference type="OrthoDB" id="10256906at2759"/>
<dbReference type="InterPro" id="IPR022233">
    <property type="entry name" value="TRAPPC10/Trs130_C"/>
</dbReference>
<accession>A0A2V1ASX1</accession>
<dbReference type="VEuPathDB" id="FungiDB:CXQ85_004443"/>
<dbReference type="InterPro" id="IPR056913">
    <property type="entry name" value="TRAPPC10/Trs130_N"/>
</dbReference>
<evidence type="ECO:0000313" key="11">
    <source>
        <dbReference type="Proteomes" id="UP000244309"/>
    </source>
</evidence>
<evidence type="ECO:0000256" key="2">
    <source>
        <dbReference type="ARBA" id="ARBA00022448"/>
    </source>
</evidence>
<dbReference type="Pfam" id="PF23273">
    <property type="entry name" value="DUF7076"/>
    <property type="match status" value="1"/>
</dbReference>
<gene>
    <name evidence="10" type="ORF">CXQ85_004443</name>
</gene>
<comment type="subcellular location">
    <subcellularLocation>
        <location evidence="1">Golgi apparatus</location>
    </subcellularLocation>
</comment>
<feature type="domain" description="DUF7076" evidence="6">
    <location>
        <begin position="606"/>
        <end position="725"/>
    </location>
</feature>
<evidence type="ECO:0000259" key="8">
    <source>
        <dbReference type="Pfam" id="PF23285"/>
    </source>
</evidence>
<dbReference type="EMBL" id="PKFO01000004">
    <property type="protein sequence ID" value="PVH20928.1"/>
    <property type="molecule type" value="Genomic_DNA"/>
</dbReference>
<evidence type="ECO:0000259" key="4">
    <source>
        <dbReference type="Pfam" id="PF12584"/>
    </source>
</evidence>
<dbReference type="STRING" id="45357.A0A2V1ASX1"/>
<feature type="domain" description="TRAPPC10/Trs130 N-terminal" evidence="5">
    <location>
        <begin position="12"/>
        <end position="293"/>
    </location>
</feature>
<feature type="domain" description="TRAPPC10/Trs130 C-terminal" evidence="4">
    <location>
        <begin position="1089"/>
        <end position="1221"/>
    </location>
</feature>
<evidence type="ECO:0000256" key="3">
    <source>
        <dbReference type="ARBA" id="ARBA00023034"/>
    </source>
</evidence>
<keyword evidence="11" id="KW-1185">Reference proteome</keyword>
<dbReference type="GO" id="GO:0005829">
    <property type="term" value="C:cytosol"/>
    <property type="evidence" value="ECO:0007669"/>
    <property type="project" value="GOC"/>
</dbReference>
<dbReference type="InterPro" id="IPR045126">
    <property type="entry name" value="TRAPPC10/Trs130"/>
</dbReference>
<dbReference type="GO" id="GO:0034498">
    <property type="term" value="P:early endosome to Golgi transport"/>
    <property type="evidence" value="ECO:0007669"/>
    <property type="project" value="TreeGrafter"/>
</dbReference>
<reference evidence="10 11" key="1">
    <citation type="submission" date="2017-12" db="EMBL/GenBank/DDBJ databases">
        <title>Genome Sequence of a Multidrug-Resistant Candida haemulonii Isolate from a Patient with Chronic Leg Ulcers in Israel.</title>
        <authorList>
            <person name="Chow N.A."/>
            <person name="Gade L."/>
            <person name="Batra D."/>
            <person name="Rowe L.A."/>
            <person name="Ben-Ami R."/>
            <person name="Loparev V.N."/>
            <person name="Litvintseva A.P."/>
        </authorList>
    </citation>
    <scope>NUCLEOTIDE SEQUENCE [LARGE SCALE GENOMIC DNA]</scope>
    <source>
        <strain evidence="10 11">B11899</strain>
    </source>
</reference>
<feature type="domain" description="Trs130 NTS" evidence="9">
    <location>
        <begin position="352"/>
        <end position="579"/>
    </location>
</feature>
<evidence type="ECO:0000259" key="6">
    <source>
        <dbReference type="Pfam" id="PF23273"/>
    </source>
</evidence>
<keyword evidence="3" id="KW-0333">Golgi apparatus</keyword>
<evidence type="ECO:0000259" key="7">
    <source>
        <dbReference type="Pfam" id="PF23274"/>
    </source>
</evidence>
<proteinExistence type="predicted"/>
<dbReference type="RefSeq" id="XP_025341868.1">
    <property type="nucleotide sequence ID" value="XM_025488060.1"/>
</dbReference>
<dbReference type="PANTHER" id="PTHR13251">
    <property type="entry name" value="EPILEPSY HOLOPROSENCEPHALY CANDIDATE 1/TMEM1"/>
    <property type="match status" value="1"/>
</dbReference>
<dbReference type="Proteomes" id="UP000244309">
    <property type="component" value="Unassembled WGS sequence"/>
</dbReference>